<keyword evidence="4" id="KW-0732">Signal</keyword>
<dbReference type="GO" id="GO:0005737">
    <property type="term" value="C:cytoplasm"/>
    <property type="evidence" value="ECO:0007669"/>
    <property type="project" value="UniProtKB-SubCell"/>
</dbReference>
<evidence type="ECO:0000313" key="7">
    <source>
        <dbReference type="EMBL" id="JAC84514.1"/>
    </source>
</evidence>
<accession>A0A061R2W5</accession>
<dbReference type="PANTHER" id="PTHR46197:SF3">
    <property type="entry name" value="AB HYDROLASE-1 DOMAIN-CONTAINING PROTEIN"/>
    <property type="match status" value="1"/>
</dbReference>
<name>A0A061R2W5_9CHLO</name>
<protein>
    <submittedName>
        <fullName evidence="6">Abhydrolase domain-containing protein 14</fullName>
    </submittedName>
</protein>
<dbReference type="GO" id="GO:0016787">
    <property type="term" value="F:hydrolase activity"/>
    <property type="evidence" value="ECO:0007669"/>
    <property type="project" value="UniProtKB-KW"/>
</dbReference>
<feature type="chain" id="PRO_5007370649" evidence="4">
    <location>
        <begin position="27"/>
        <end position="286"/>
    </location>
</feature>
<evidence type="ECO:0000259" key="5">
    <source>
        <dbReference type="Pfam" id="PF12697"/>
    </source>
</evidence>
<sequence length="286" mass="30239">MNTKALNFVSFLLLFFAGSFWELSEAARLKPLPGKSMRPSQPLSGKTLDIAGVPVHAVELNGAGASVKGVVLVLLHGARFSVQTWEDLGTLSLMSSRGVHTVAVDLPGFGNSPGKKHALGSAASPAEWLSILLSTVVPEGSKALLVSPSMSGRYAVPYVEQHGGDGKLAAWVPVAPVGVDSSWSPPQQAKDKVEVLAFYGELDPKLPDADTLVSIFPNSKKVVVRNGKHPCYLDNPQLFHEELIDLVRKHSTGRGAGGSEGSNMTHQHGNALHGILSRISQNTSGS</sequence>
<feature type="domain" description="AB hydrolase-1" evidence="5">
    <location>
        <begin position="72"/>
        <end position="199"/>
    </location>
</feature>
<dbReference type="InterPro" id="IPR000073">
    <property type="entry name" value="AB_hydrolase_1"/>
</dbReference>
<dbReference type="EMBL" id="GBEZ01000369">
    <property type="protein sequence ID" value="JAC84514.1"/>
    <property type="molecule type" value="Transcribed_RNA"/>
</dbReference>
<gene>
    <name evidence="6" type="primary">ABHD14</name>
    <name evidence="6" type="ORF">TSPGSL018_17312</name>
    <name evidence="7" type="ORF">TSPGSL018_798</name>
</gene>
<dbReference type="AlphaFoldDB" id="A0A061R2W5"/>
<evidence type="ECO:0000256" key="2">
    <source>
        <dbReference type="ARBA" id="ARBA00022490"/>
    </source>
</evidence>
<dbReference type="SUPFAM" id="SSF53474">
    <property type="entry name" value="alpha/beta-Hydrolases"/>
    <property type="match status" value="1"/>
</dbReference>
<feature type="signal peptide" evidence="4">
    <location>
        <begin position="1"/>
        <end position="26"/>
    </location>
</feature>
<comment type="similarity">
    <text evidence="3">Belongs to the AB hydrolase superfamily. ABHD14 family.</text>
</comment>
<organism evidence="6">
    <name type="scientific">Tetraselmis sp. GSL018</name>
    <dbReference type="NCBI Taxonomy" id="582737"/>
    <lineage>
        <taxon>Eukaryota</taxon>
        <taxon>Viridiplantae</taxon>
        <taxon>Chlorophyta</taxon>
        <taxon>core chlorophytes</taxon>
        <taxon>Chlorodendrophyceae</taxon>
        <taxon>Chlorodendrales</taxon>
        <taxon>Chlorodendraceae</taxon>
        <taxon>Tetraselmis</taxon>
    </lineage>
</organism>
<reference evidence="6" key="1">
    <citation type="submission" date="2014-05" db="EMBL/GenBank/DDBJ databases">
        <title>The transcriptome of the halophilic microalga Tetraselmis sp. GSL018 isolated from the Great Salt Lake, Utah.</title>
        <authorList>
            <person name="Jinkerson R.E."/>
            <person name="D'Adamo S."/>
            <person name="Posewitz M.C."/>
        </authorList>
    </citation>
    <scope>NUCLEOTIDE SEQUENCE</scope>
    <source>
        <strain evidence="6">GSL018</strain>
    </source>
</reference>
<dbReference type="PANTHER" id="PTHR46197">
    <property type="entry name" value="PROTEIN ABHD14B-LIKE"/>
    <property type="match status" value="1"/>
</dbReference>
<dbReference type="InterPro" id="IPR029058">
    <property type="entry name" value="AB_hydrolase_fold"/>
</dbReference>
<dbReference type="Pfam" id="PF12697">
    <property type="entry name" value="Abhydrolase_6"/>
    <property type="match status" value="1"/>
</dbReference>
<evidence type="ECO:0000256" key="4">
    <source>
        <dbReference type="SAM" id="SignalP"/>
    </source>
</evidence>
<evidence type="ECO:0000256" key="1">
    <source>
        <dbReference type="ARBA" id="ARBA00004496"/>
    </source>
</evidence>
<comment type="subcellular location">
    <subcellularLocation>
        <location evidence="1">Cytoplasm</location>
    </subcellularLocation>
</comment>
<evidence type="ECO:0000256" key="3">
    <source>
        <dbReference type="ARBA" id="ARBA00037942"/>
    </source>
</evidence>
<dbReference type="Gene3D" id="3.40.50.1820">
    <property type="entry name" value="alpha/beta hydrolase"/>
    <property type="match status" value="1"/>
</dbReference>
<keyword evidence="6" id="KW-0378">Hydrolase</keyword>
<proteinExistence type="inferred from homology"/>
<evidence type="ECO:0000313" key="6">
    <source>
        <dbReference type="EMBL" id="JAC64881.1"/>
    </source>
</evidence>
<dbReference type="EMBL" id="GBEZ01021909">
    <property type="protein sequence ID" value="JAC64881.1"/>
    <property type="molecule type" value="Transcribed_RNA"/>
</dbReference>
<keyword evidence="2" id="KW-0963">Cytoplasm</keyword>